<sequence>MIRLTQQQINHGVFGFLTGLAVIALFLAFFPEPLLSTIVSVLAGLVISGGLWFAYWRGWEPARPLLIILLTVIVAFGTDEIFIDARFHHLLYTIPALALVLTSPFWIAASALTLLVTFAYRAGGGPYVNPFELVTFAFIVGGMIFSRLAIDNAQHLEAARREAEEARAWAEQREHELAAQAEELAQRNTEQQRLLELVSVLETPTITLAEGVLMAPIVGALDSRRAQALTTRLLQEANARRARRVILDISGVSAVDTQVAQALIQTARALRLLGCQVILTGISATVAMTLTHLNVAMEGMITTRSPQEALAMQ</sequence>
<feature type="transmembrane region" description="Helical" evidence="1">
    <location>
        <begin position="90"/>
        <end position="119"/>
    </location>
</feature>
<dbReference type="Gene3D" id="3.30.750.24">
    <property type="entry name" value="STAS domain"/>
    <property type="match status" value="1"/>
</dbReference>
<dbReference type="eggNOG" id="COG1366">
    <property type="taxonomic scope" value="Bacteria"/>
</dbReference>
<evidence type="ECO:0000313" key="4">
    <source>
        <dbReference type="Proteomes" id="UP000002008"/>
    </source>
</evidence>
<dbReference type="PANTHER" id="PTHR33745:SF1">
    <property type="entry name" value="RSBT ANTAGONIST PROTEIN RSBS"/>
    <property type="match status" value="1"/>
</dbReference>
<dbReference type="RefSeq" id="WP_012259296.1">
    <property type="nucleotide sequence ID" value="NC_010175.1"/>
</dbReference>
<keyword evidence="1" id="KW-1133">Transmembrane helix</keyword>
<feature type="domain" description="STAS" evidence="2">
    <location>
        <begin position="202"/>
        <end position="313"/>
    </location>
</feature>
<dbReference type="InterPro" id="IPR036513">
    <property type="entry name" value="STAS_dom_sf"/>
</dbReference>
<dbReference type="InterPro" id="IPR002645">
    <property type="entry name" value="STAS_dom"/>
</dbReference>
<feature type="transmembrane region" description="Helical" evidence="1">
    <location>
        <begin position="62"/>
        <end position="83"/>
    </location>
</feature>
<dbReference type="InterPro" id="IPR051932">
    <property type="entry name" value="Bact_StressResp_Reg"/>
</dbReference>
<feature type="transmembrane region" description="Helical" evidence="1">
    <location>
        <begin position="131"/>
        <end position="150"/>
    </location>
</feature>
<dbReference type="Pfam" id="PF01740">
    <property type="entry name" value="STAS"/>
    <property type="match status" value="1"/>
</dbReference>
<dbReference type="EnsemblBacteria" id="ABY36643">
    <property type="protein sequence ID" value="ABY36643"/>
    <property type="gene ID" value="Caur_3458"/>
</dbReference>
<dbReference type="PANTHER" id="PTHR33745">
    <property type="entry name" value="RSBT ANTAGONIST PROTEIN RSBS-RELATED"/>
    <property type="match status" value="1"/>
</dbReference>
<evidence type="ECO:0000256" key="1">
    <source>
        <dbReference type="SAM" id="Phobius"/>
    </source>
</evidence>
<dbReference type="STRING" id="324602.Caur_3458"/>
<reference evidence="4" key="1">
    <citation type="journal article" date="2011" name="BMC Genomics">
        <title>Complete genome sequence of the filamentous anoxygenic phototrophic bacterium Chloroflexus aurantiacus.</title>
        <authorList>
            <person name="Tang K.H."/>
            <person name="Barry K."/>
            <person name="Chertkov O."/>
            <person name="Dalin E."/>
            <person name="Han C.S."/>
            <person name="Hauser L.J."/>
            <person name="Honchak B.M."/>
            <person name="Karbach L.E."/>
            <person name="Land M.L."/>
            <person name="Lapidus A."/>
            <person name="Larimer F.W."/>
            <person name="Mikhailova N."/>
            <person name="Pitluck S."/>
            <person name="Pierson B.K."/>
            <person name="Blankenship R.E."/>
        </authorList>
    </citation>
    <scope>NUCLEOTIDE SEQUENCE [LARGE SCALE GENOMIC DNA]</scope>
    <source>
        <strain evidence="4">ATCC 29366 / DSM 635 / J-10-fl</strain>
    </source>
</reference>
<dbReference type="EMBL" id="CP000909">
    <property type="protein sequence ID" value="ABY36643.1"/>
    <property type="molecule type" value="Genomic_DNA"/>
</dbReference>
<dbReference type="KEGG" id="cau:Caur_3458"/>
<gene>
    <name evidence="3" type="ordered locus">Caur_3458</name>
</gene>
<feature type="transmembrane region" description="Helical" evidence="1">
    <location>
        <begin position="37"/>
        <end position="56"/>
    </location>
</feature>
<dbReference type="Proteomes" id="UP000002008">
    <property type="component" value="Chromosome"/>
</dbReference>
<accession>A9WKL5</accession>
<dbReference type="FunCoup" id="A9WKL5">
    <property type="interactions" value="46"/>
</dbReference>
<dbReference type="InParanoid" id="A9WKL5"/>
<keyword evidence="1" id="KW-0812">Transmembrane</keyword>
<organism evidence="3 4">
    <name type="scientific">Chloroflexus aurantiacus (strain ATCC 29366 / DSM 635 / J-10-fl)</name>
    <dbReference type="NCBI Taxonomy" id="324602"/>
    <lineage>
        <taxon>Bacteria</taxon>
        <taxon>Bacillati</taxon>
        <taxon>Chloroflexota</taxon>
        <taxon>Chloroflexia</taxon>
        <taxon>Chloroflexales</taxon>
        <taxon>Chloroflexineae</taxon>
        <taxon>Chloroflexaceae</taxon>
        <taxon>Chloroflexus</taxon>
    </lineage>
</organism>
<proteinExistence type="predicted"/>
<protein>
    <submittedName>
        <fullName evidence="3">Sulfate transporter/antisigma-factor antagonist STAS</fullName>
    </submittedName>
</protein>
<dbReference type="SUPFAM" id="SSF52091">
    <property type="entry name" value="SpoIIaa-like"/>
    <property type="match status" value="1"/>
</dbReference>
<dbReference type="CDD" id="cd07041">
    <property type="entry name" value="STAS_RsbR_RsbS_like"/>
    <property type="match status" value="1"/>
</dbReference>
<dbReference type="HOGENOM" id="CLU_066001_1_0_0"/>
<feature type="transmembrane region" description="Helical" evidence="1">
    <location>
        <begin position="12"/>
        <end position="30"/>
    </location>
</feature>
<evidence type="ECO:0000313" key="3">
    <source>
        <dbReference type="EMBL" id="ABY36643.1"/>
    </source>
</evidence>
<dbReference type="PROSITE" id="PS50801">
    <property type="entry name" value="STAS"/>
    <property type="match status" value="1"/>
</dbReference>
<name>A9WKL5_CHLAA</name>
<keyword evidence="4" id="KW-1185">Reference proteome</keyword>
<keyword evidence="1" id="KW-0472">Membrane</keyword>
<dbReference type="PATRIC" id="fig|324602.8.peg.3896"/>
<evidence type="ECO:0000259" key="2">
    <source>
        <dbReference type="PROSITE" id="PS50801"/>
    </source>
</evidence>
<dbReference type="AlphaFoldDB" id="A9WKL5"/>